<feature type="compositionally biased region" description="Polar residues" evidence="1">
    <location>
        <begin position="459"/>
        <end position="470"/>
    </location>
</feature>
<feature type="compositionally biased region" description="Basic residues" evidence="1">
    <location>
        <begin position="501"/>
        <end position="514"/>
    </location>
</feature>
<evidence type="ECO:0000313" key="3">
    <source>
        <dbReference type="Proteomes" id="UP001222325"/>
    </source>
</evidence>
<reference evidence="2" key="1">
    <citation type="submission" date="2023-03" db="EMBL/GenBank/DDBJ databases">
        <title>Massive genome expansion in bonnet fungi (Mycena s.s.) driven by repeated elements and novel gene families across ecological guilds.</title>
        <authorList>
            <consortium name="Lawrence Berkeley National Laboratory"/>
            <person name="Harder C.B."/>
            <person name="Miyauchi S."/>
            <person name="Viragh M."/>
            <person name="Kuo A."/>
            <person name="Thoen E."/>
            <person name="Andreopoulos B."/>
            <person name="Lu D."/>
            <person name="Skrede I."/>
            <person name="Drula E."/>
            <person name="Henrissat B."/>
            <person name="Morin E."/>
            <person name="Kohler A."/>
            <person name="Barry K."/>
            <person name="LaButti K."/>
            <person name="Morin E."/>
            <person name="Salamov A."/>
            <person name="Lipzen A."/>
            <person name="Mereny Z."/>
            <person name="Hegedus B."/>
            <person name="Baldrian P."/>
            <person name="Stursova M."/>
            <person name="Weitz H."/>
            <person name="Taylor A."/>
            <person name="Grigoriev I.V."/>
            <person name="Nagy L.G."/>
            <person name="Martin F."/>
            <person name="Kauserud H."/>
        </authorList>
    </citation>
    <scope>NUCLEOTIDE SEQUENCE</scope>
    <source>
        <strain evidence="2">CBHHK173m</strain>
    </source>
</reference>
<keyword evidence="3" id="KW-1185">Reference proteome</keyword>
<sequence length="830" mass="96325">MEVLNTDLSGAVPRVYTRPVDRSNPSSVEWVGLNKSVDYIPEHALELREEGNYQGDHTPTDQWGQFTTIEWADEPDWYGTEVHFRGWIPLAKEGDTKRGAWARNTKVNMGAVLGEDGRYHLVEDATHLVQRDLIWFRELLENVCESALYELHTHSPPLFDIERVDAAYATENDVHKMVMDTRRSILEIEGHLSWWTAAVEGWLEGLPYDVVERVWSLDLRSYKPRGYLIAVSQDWKELNFPLLVRHSVPLFYVWGLFEERDSRFQCLDPRVLNSYLQAVDSKGVRGLWGDEIPLVRNELEITARYDRFLQLKIDPYSRPRKPYWARRPVSDDEDGGLLERLYHHVVVESRAEEVTRVIFQRFHPRPRNEVLNQDDTVMDEDLPEPDLSAIRERYKGRCAPRIGQTFDSETGVESTRPVGEEKTVDEITRFEAHRLLVPPPNSLGNSSLLTRGQVDATTVGGSLGSRITSPDSDHSSERRWVEAMAKDEVRDTVDNYTADRRTRRPKFQVRRMPRRSPSVDDVRSHYSISTRTSRDGGSRRSASPEPRGRRLYPLRLSSPSPFRPCMGSQTVEEVQHRRARWLNNFADWGRYQALTDASIRFPRHILELAMERSIPFAIGFKRSDTDRFRPAQLRSGRQVSKAVVDRHNKGLRLNPAPSIATVYDQFCANDYMRGPSVQVSVHQSGANDSGDNDCIDVTWDEMAAAEYESLFGFVAGANPAEDTYLFPTDEMLEEYSDHYFREWNPFCDLTFRRIRAELDDKRGRRRTRRDWKDYFQSSNRGKYAPAKVANREFIEEGMERVKRVFDTKPWNKRRIRDLAEDLPAVFKIDF</sequence>
<feature type="compositionally biased region" description="Basic and acidic residues" evidence="1">
    <location>
        <begin position="471"/>
        <end position="500"/>
    </location>
</feature>
<dbReference type="Proteomes" id="UP001222325">
    <property type="component" value="Unassembled WGS sequence"/>
</dbReference>
<protein>
    <submittedName>
        <fullName evidence="2">Uncharacterized protein</fullName>
    </submittedName>
</protein>
<accession>A0AAD6XM65</accession>
<dbReference type="EMBL" id="JARJCN010000052">
    <property type="protein sequence ID" value="KAJ7080895.1"/>
    <property type="molecule type" value="Genomic_DNA"/>
</dbReference>
<gene>
    <name evidence="2" type="ORF">B0H15DRAFT_803823</name>
</gene>
<evidence type="ECO:0000313" key="2">
    <source>
        <dbReference type="EMBL" id="KAJ7080895.1"/>
    </source>
</evidence>
<name>A0AAD6XM65_9AGAR</name>
<proteinExistence type="predicted"/>
<evidence type="ECO:0000256" key="1">
    <source>
        <dbReference type="SAM" id="MobiDB-lite"/>
    </source>
</evidence>
<organism evidence="2 3">
    <name type="scientific">Mycena belliarum</name>
    <dbReference type="NCBI Taxonomy" id="1033014"/>
    <lineage>
        <taxon>Eukaryota</taxon>
        <taxon>Fungi</taxon>
        <taxon>Dikarya</taxon>
        <taxon>Basidiomycota</taxon>
        <taxon>Agaricomycotina</taxon>
        <taxon>Agaricomycetes</taxon>
        <taxon>Agaricomycetidae</taxon>
        <taxon>Agaricales</taxon>
        <taxon>Marasmiineae</taxon>
        <taxon>Mycenaceae</taxon>
        <taxon>Mycena</taxon>
    </lineage>
</organism>
<feature type="region of interest" description="Disordered" evidence="1">
    <location>
        <begin position="459"/>
        <end position="566"/>
    </location>
</feature>
<dbReference type="AlphaFoldDB" id="A0AAD6XM65"/>
<feature type="compositionally biased region" description="Low complexity" evidence="1">
    <location>
        <begin position="551"/>
        <end position="564"/>
    </location>
</feature>
<comment type="caution">
    <text evidence="2">The sequence shown here is derived from an EMBL/GenBank/DDBJ whole genome shotgun (WGS) entry which is preliminary data.</text>
</comment>